<name>S4Y8C7_SORCE</name>
<evidence type="ECO:0000256" key="1">
    <source>
        <dbReference type="SAM" id="MobiDB-lite"/>
    </source>
</evidence>
<accession>S4Y8C7</accession>
<feature type="region of interest" description="Disordered" evidence="1">
    <location>
        <begin position="1"/>
        <end position="20"/>
    </location>
</feature>
<dbReference type="KEGG" id="scu:SCE1572_34350"/>
<evidence type="ECO:0000313" key="2">
    <source>
        <dbReference type="EMBL" id="AGP39123.1"/>
    </source>
</evidence>
<evidence type="ECO:0000313" key="3">
    <source>
        <dbReference type="Proteomes" id="UP000014803"/>
    </source>
</evidence>
<protein>
    <submittedName>
        <fullName evidence="2">Uncharacterized protein</fullName>
    </submittedName>
</protein>
<dbReference type="Proteomes" id="UP000014803">
    <property type="component" value="Chromosome"/>
</dbReference>
<proteinExistence type="predicted"/>
<dbReference type="HOGENOM" id="CLU_089646_0_0_7"/>
<reference evidence="2 3" key="1">
    <citation type="journal article" date="2013" name="Sci. Rep.">
        <title>Extraordinary expansion of a Sorangium cellulosum genome from an alkaline milieu.</title>
        <authorList>
            <person name="Han K."/>
            <person name="Li Z.F."/>
            <person name="Peng R."/>
            <person name="Zhu L.P."/>
            <person name="Zhou T."/>
            <person name="Wang L.G."/>
            <person name="Li S.G."/>
            <person name="Zhang X.B."/>
            <person name="Hu W."/>
            <person name="Wu Z.H."/>
            <person name="Qin N."/>
            <person name="Li Y.Z."/>
        </authorList>
    </citation>
    <scope>NUCLEOTIDE SEQUENCE [LARGE SCALE GENOMIC DNA]</scope>
    <source>
        <strain evidence="2 3">So0157-2</strain>
    </source>
</reference>
<dbReference type="AlphaFoldDB" id="S4Y8C7"/>
<dbReference type="PATRIC" id="fig|1254432.3.peg.7784"/>
<sequence>MGVFMRQADSQTSIPTLPSAPSLVAKEHDRRALFAALTFVDKPPRSAAALSGWFEKHLVAPGRMRRPTSVTEGFSMQVALGPAAPEDPDEPELQALVEAARFRVLSSLRALMPPAADDRFLAAAIDDGRVRRAGEGALWEPCPREEDLLSDIVLSLFATDILSYREFHDAYLCVCKTCLRIDFDPSRSGRTGCPEHQPTATVNVMRRSRPPL</sequence>
<gene>
    <name evidence="2" type="ORF">SCE1572_34350</name>
</gene>
<dbReference type="EMBL" id="CP003969">
    <property type="protein sequence ID" value="AGP39123.1"/>
    <property type="molecule type" value="Genomic_DNA"/>
</dbReference>
<organism evidence="2 3">
    <name type="scientific">Sorangium cellulosum So0157-2</name>
    <dbReference type="NCBI Taxonomy" id="1254432"/>
    <lineage>
        <taxon>Bacteria</taxon>
        <taxon>Pseudomonadati</taxon>
        <taxon>Myxococcota</taxon>
        <taxon>Polyangia</taxon>
        <taxon>Polyangiales</taxon>
        <taxon>Polyangiaceae</taxon>
        <taxon>Sorangium</taxon>
    </lineage>
</organism>